<dbReference type="Proteomes" id="UP000627781">
    <property type="component" value="Unassembled WGS sequence"/>
</dbReference>
<dbReference type="EMBL" id="JACSRA010000024">
    <property type="protein sequence ID" value="MBD7912445.1"/>
    <property type="molecule type" value="Genomic_DNA"/>
</dbReference>
<evidence type="ECO:0000256" key="1">
    <source>
        <dbReference type="SAM" id="SignalP"/>
    </source>
</evidence>
<dbReference type="Pfam" id="PF00149">
    <property type="entry name" value="Metallophos"/>
    <property type="match status" value="1"/>
</dbReference>
<comment type="caution">
    <text evidence="3">The sequence shown here is derived from an EMBL/GenBank/DDBJ whole genome shotgun (WGS) entry which is preliminary data.</text>
</comment>
<name>A0ABR8PWC0_9CLOT</name>
<feature type="chain" id="PRO_5045125339" evidence="1">
    <location>
        <begin position="31"/>
        <end position="347"/>
    </location>
</feature>
<dbReference type="RefSeq" id="WP_143318389.1">
    <property type="nucleotide sequence ID" value="NZ_JACSRA010000024.1"/>
</dbReference>
<sequence length="347" mass="39165">MIKSKKLIKVLIAAITTVGLIAGASTSAFAYEFDVISDTHMGSDDCGGWRADSNLNTALTCISKYYNNDQCVVVNGDIVDGGESWKYKKLYDTINNFSYYDSSSRKTYTKRDIPFMYFNIGNHEYVVNGQTGDRSSCLNNFNSWTNSMQSLLNTKNRVTNYSRNNSYDLQYINGKNDRLAFLGTDEIPSNSCDAYLAPSQIDWLGQTIRQNRNEWSNSRGKKPMFVFLHQPLNDTVYGSDTSNSEFNDWGKLINTDTLKEYALNGHPEVIMFTGHTHKQFNNAYYGDSDNFCSLYNSANIFGVPSLANNEYEPEGYHVSVYSDGVVVQGVQYSVNGPIFKNTRTIDF</sequence>
<feature type="domain" description="Calcineurin-like phosphoesterase" evidence="2">
    <location>
        <begin position="33"/>
        <end position="278"/>
    </location>
</feature>
<dbReference type="InterPro" id="IPR004843">
    <property type="entry name" value="Calcineurin-like_PHP"/>
</dbReference>
<accession>A0ABR8PWC0</accession>
<dbReference type="InterPro" id="IPR029052">
    <property type="entry name" value="Metallo-depent_PP-like"/>
</dbReference>
<organism evidence="3 4">
    <name type="scientific">Clostridium cibarium</name>
    <dbReference type="NCBI Taxonomy" id="2762247"/>
    <lineage>
        <taxon>Bacteria</taxon>
        <taxon>Bacillati</taxon>
        <taxon>Bacillota</taxon>
        <taxon>Clostridia</taxon>
        <taxon>Eubacteriales</taxon>
        <taxon>Clostridiaceae</taxon>
        <taxon>Clostridium</taxon>
    </lineage>
</organism>
<proteinExistence type="predicted"/>
<dbReference type="SUPFAM" id="SSF56300">
    <property type="entry name" value="Metallo-dependent phosphatases"/>
    <property type="match status" value="1"/>
</dbReference>
<dbReference type="Gene3D" id="3.60.21.10">
    <property type="match status" value="1"/>
</dbReference>
<reference evidence="3 4" key="1">
    <citation type="submission" date="2020-08" db="EMBL/GenBank/DDBJ databases">
        <title>A Genomic Blueprint of the Chicken Gut Microbiome.</title>
        <authorList>
            <person name="Gilroy R."/>
            <person name="Ravi A."/>
            <person name="Getino M."/>
            <person name="Pursley I."/>
            <person name="Horton D.L."/>
            <person name="Alikhan N.-F."/>
            <person name="Baker D."/>
            <person name="Gharbi K."/>
            <person name="Hall N."/>
            <person name="Watson M."/>
            <person name="Adriaenssens E.M."/>
            <person name="Foster-Nyarko E."/>
            <person name="Jarju S."/>
            <person name="Secka A."/>
            <person name="Antonio M."/>
            <person name="Oren A."/>
            <person name="Chaudhuri R."/>
            <person name="La Ragione R.M."/>
            <person name="Hildebrand F."/>
            <person name="Pallen M.J."/>
        </authorList>
    </citation>
    <scope>NUCLEOTIDE SEQUENCE [LARGE SCALE GENOMIC DNA]</scope>
    <source>
        <strain evidence="3 4">Sa3CVN1</strain>
    </source>
</reference>
<protein>
    <submittedName>
        <fullName evidence="3">Phosphohydrolase</fullName>
    </submittedName>
</protein>
<evidence type="ECO:0000313" key="3">
    <source>
        <dbReference type="EMBL" id="MBD7912445.1"/>
    </source>
</evidence>
<evidence type="ECO:0000259" key="2">
    <source>
        <dbReference type="Pfam" id="PF00149"/>
    </source>
</evidence>
<evidence type="ECO:0000313" key="4">
    <source>
        <dbReference type="Proteomes" id="UP000627781"/>
    </source>
</evidence>
<keyword evidence="4" id="KW-1185">Reference proteome</keyword>
<feature type="signal peptide" evidence="1">
    <location>
        <begin position="1"/>
        <end position="30"/>
    </location>
</feature>
<gene>
    <name evidence="3" type="ORF">H9661_13860</name>
</gene>
<keyword evidence="1" id="KW-0732">Signal</keyword>